<evidence type="ECO:0000256" key="1">
    <source>
        <dbReference type="ARBA" id="ARBA00004138"/>
    </source>
</evidence>
<dbReference type="GO" id="GO:0035735">
    <property type="term" value="P:intraciliary transport involved in cilium assembly"/>
    <property type="evidence" value="ECO:0007669"/>
    <property type="project" value="TreeGrafter"/>
</dbReference>
<dbReference type="GO" id="GO:0036064">
    <property type="term" value="C:ciliary basal body"/>
    <property type="evidence" value="ECO:0007669"/>
    <property type="project" value="TreeGrafter"/>
</dbReference>
<sequence>MAYRLRLWEQVLEDRIVHVDICIVIFSTPQTKSQRNKRIARLAGMLPSRRAAPKSAAVKSTPQDHKKRKWQLHTYLESRDFQGGITLLRFQAKQGEASTENTLWSAYCMFHMGEYLHALRHYEEVLKLFDIETCLQHDINCVLVNIACCYLYLNYFDLAKQALTKIQEPEASIVQFQHRLRLILGQRVSDSDIVTPLLASQVGSSRHPRDQLATAAVLYQQRNFQGAIDIYKRLVAKDESQAAIQVYLAMCYYHLEYYDISLEMLASYMSVDSQSIVAKNLAACNSYHLMDGSAAEKTLDLRNPAMSMKHTLVEHNLVVFRNGERALRVWPSLVGLVPEAQLNLAIYHMKHDEMTDAFDLLESLDPAQPMEYILKAIVHMWMCQQPAFAQSMSNEHLFMSEKFFETVGTAPTECDTIRGRQAMACYYLLRKEFDTANVYLKSIAMYHVQDDAFNWNYGLAFASTGCFSEAETVLSQIQHPQLKQQFVYLAWLARCHIRSIQQSHLAWELYLHVQNTVDALRLLKLIANEYYLMADYFYAAKAFDVLERVDPDPEYCEAKRGACIGYFQKAVTGKCDPTKLREVLSMLDASKHSQGKVIARSLRAWCETSNLLDEL</sequence>
<dbReference type="PANTHER" id="PTHR14781">
    <property type="entry name" value="INTRAFLAGELLAR TRANSPORT PROTEIN 56"/>
    <property type="match status" value="1"/>
</dbReference>
<accession>A0A6G0WNB5</accession>
<proteinExistence type="inferred from homology"/>
<dbReference type="Gene3D" id="1.25.40.10">
    <property type="entry name" value="Tetratricopeptide repeat domain"/>
    <property type="match status" value="1"/>
</dbReference>
<dbReference type="InterPro" id="IPR030511">
    <property type="entry name" value="TTC26"/>
</dbReference>
<dbReference type="InterPro" id="IPR011990">
    <property type="entry name" value="TPR-like_helical_dom_sf"/>
</dbReference>
<evidence type="ECO:0000313" key="6">
    <source>
        <dbReference type="EMBL" id="KAF0728812.1"/>
    </source>
</evidence>
<dbReference type="AlphaFoldDB" id="A0A6G0WNB5"/>
<organism evidence="6 7">
    <name type="scientific">Aphanomyces euteiches</name>
    <dbReference type="NCBI Taxonomy" id="100861"/>
    <lineage>
        <taxon>Eukaryota</taxon>
        <taxon>Sar</taxon>
        <taxon>Stramenopiles</taxon>
        <taxon>Oomycota</taxon>
        <taxon>Saprolegniomycetes</taxon>
        <taxon>Saprolegniales</taxon>
        <taxon>Verrucalvaceae</taxon>
        <taxon>Aphanomyces</taxon>
    </lineage>
</organism>
<keyword evidence="4" id="KW-0802">TPR repeat</keyword>
<comment type="subcellular location">
    <subcellularLocation>
        <location evidence="1">Cell projection</location>
        <location evidence="1">Cilium</location>
    </subcellularLocation>
</comment>
<keyword evidence="3" id="KW-0677">Repeat</keyword>
<evidence type="ECO:0000256" key="2">
    <source>
        <dbReference type="ARBA" id="ARBA00007834"/>
    </source>
</evidence>
<gene>
    <name evidence="6" type="ORF">Ae201684_013382</name>
</gene>
<keyword evidence="7" id="KW-1185">Reference proteome</keyword>
<dbReference type="Pfam" id="PF13432">
    <property type="entry name" value="TPR_16"/>
    <property type="match status" value="1"/>
</dbReference>
<reference evidence="6 7" key="1">
    <citation type="submission" date="2019-07" db="EMBL/GenBank/DDBJ databases">
        <title>Genomics analysis of Aphanomyces spp. identifies a new class of oomycete effector associated with host adaptation.</title>
        <authorList>
            <person name="Gaulin E."/>
        </authorList>
    </citation>
    <scope>NUCLEOTIDE SEQUENCE [LARGE SCALE GENOMIC DNA]</scope>
    <source>
        <strain evidence="6 7">ATCC 201684</strain>
    </source>
</reference>
<evidence type="ECO:0000256" key="3">
    <source>
        <dbReference type="ARBA" id="ARBA00022737"/>
    </source>
</evidence>
<dbReference type="VEuPathDB" id="FungiDB:AeMF1_000460"/>
<dbReference type="SUPFAM" id="SSF48452">
    <property type="entry name" value="TPR-like"/>
    <property type="match status" value="3"/>
</dbReference>
<evidence type="ECO:0000256" key="5">
    <source>
        <dbReference type="ARBA" id="ARBA00023273"/>
    </source>
</evidence>
<evidence type="ECO:0000256" key="4">
    <source>
        <dbReference type="ARBA" id="ARBA00022803"/>
    </source>
</evidence>
<dbReference type="PANTHER" id="PTHR14781:SF0">
    <property type="entry name" value="INTRAFLAGELLAR TRANSPORT PROTEIN 56"/>
    <property type="match status" value="1"/>
</dbReference>
<name>A0A6G0WNB5_9STRA</name>
<dbReference type="GO" id="GO:0097546">
    <property type="term" value="C:ciliary base"/>
    <property type="evidence" value="ECO:0007669"/>
    <property type="project" value="TreeGrafter"/>
</dbReference>
<dbReference type="GO" id="GO:0030992">
    <property type="term" value="C:intraciliary transport particle B"/>
    <property type="evidence" value="ECO:0007669"/>
    <property type="project" value="TreeGrafter"/>
</dbReference>
<protein>
    <submittedName>
        <fullName evidence="6">Uncharacterized protein</fullName>
    </submittedName>
</protein>
<dbReference type="GO" id="GO:0120170">
    <property type="term" value="F:intraciliary transport particle B binding"/>
    <property type="evidence" value="ECO:0007669"/>
    <property type="project" value="TreeGrafter"/>
</dbReference>
<comment type="similarity">
    <text evidence="2">Belongs to the IFT56 family.</text>
</comment>
<dbReference type="GO" id="GO:0035720">
    <property type="term" value="P:intraciliary anterograde transport"/>
    <property type="evidence" value="ECO:0007669"/>
    <property type="project" value="TreeGrafter"/>
</dbReference>
<evidence type="ECO:0000313" key="7">
    <source>
        <dbReference type="Proteomes" id="UP000481153"/>
    </source>
</evidence>
<comment type="caution">
    <text evidence="6">The sequence shown here is derived from an EMBL/GenBank/DDBJ whole genome shotgun (WGS) entry which is preliminary data.</text>
</comment>
<dbReference type="EMBL" id="VJMJ01000172">
    <property type="protein sequence ID" value="KAF0728812.1"/>
    <property type="molecule type" value="Genomic_DNA"/>
</dbReference>
<keyword evidence="5" id="KW-0966">Cell projection</keyword>
<dbReference type="Proteomes" id="UP000481153">
    <property type="component" value="Unassembled WGS sequence"/>
</dbReference>